<gene>
    <name evidence="1" type="ORF">KIL84_000310</name>
</gene>
<accession>A0A9D4B3A5</accession>
<comment type="caution">
    <text evidence="1">The sequence shown here is derived from an EMBL/GenBank/DDBJ whole genome shotgun (WGS) entry which is preliminary data.</text>
</comment>
<name>A0A9D4B3A5_9SAUR</name>
<dbReference type="EMBL" id="JAHDVG010000473">
    <property type="protein sequence ID" value="KAH1178979.1"/>
    <property type="molecule type" value="Genomic_DNA"/>
</dbReference>
<dbReference type="Proteomes" id="UP000827986">
    <property type="component" value="Unassembled WGS sequence"/>
</dbReference>
<evidence type="ECO:0000313" key="2">
    <source>
        <dbReference type="Proteomes" id="UP000827986"/>
    </source>
</evidence>
<evidence type="ECO:0000313" key="1">
    <source>
        <dbReference type="EMBL" id="KAH1178979.1"/>
    </source>
</evidence>
<dbReference type="AlphaFoldDB" id="A0A9D4B3A5"/>
<sequence length="210" mass="22001">MCPTSSPAASRHLPLTSAESQLLPQGWNWSLLFQVAMWGKGDDVGHPLPHCPNDPCAPPWLQSLPGASRSQTGRWGRRGRALGGEEWKDLGALGAVRGQGGGDLAERPVCSWSPSPGTFCKWVSDPVALDPRLGAQREVPVGIGPRACPPTGAHTALSAAAGKQAQPASLRSEHVALGLGFLAEPVNLACSRRPLPDPSSCLTCCRQPLG</sequence>
<proteinExistence type="predicted"/>
<protein>
    <submittedName>
        <fullName evidence="1">Uncharacterized protein</fullName>
    </submittedName>
</protein>
<organism evidence="1 2">
    <name type="scientific">Mauremys mutica</name>
    <name type="common">yellowpond turtle</name>
    <dbReference type="NCBI Taxonomy" id="74926"/>
    <lineage>
        <taxon>Eukaryota</taxon>
        <taxon>Metazoa</taxon>
        <taxon>Chordata</taxon>
        <taxon>Craniata</taxon>
        <taxon>Vertebrata</taxon>
        <taxon>Euteleostomi</taxon>
        <taxon>Archelosauria</taxon>
        <taxon>Testudinata</taxon>
        <taxon>Testudines</taxon>
        <taxon>Cryptodira</taxon>
        <taxon>Durocryptodira</taxon>
        <taxon>Testudinoidea</taxon>
        <taxon>Geoemydidae</taxon>
        <taxon>Geoemydinae</taxon>
        <taxon>Mauremys</taxon>
    </lineage>
</organism>
<keyword evidence="2" id="KW-1185">Reference proteome</keyword>
<reference evidence="1" key="1">
    <citation type="submission" date="2021-09" db="EMBL/GenBank/DDBJ databases">
        <title>The genome of Mauremys mutica provides insights into the evolution of semi-aquatic lifestyle.</title>
        <authorList>
            <person name="Gong S."/>
            <person name="Gao Y."/>
        </authorList>
    </citation>
    <scope>NUCLEOTIDE SEQUENCE</scope>
    <source>
        <strain evidence="1">MM-2020</strain>
        <tissue evidence="1">Muscle</tissue>
    </source>
</reference>